<evidence type="ECO:0000259" key="1">
    <source>
        <dbReference type="Pfam" id="PF13229"/>
    </source>
</evidence>
<dbReference type="InterPro" id="IPR006626">
    <property type="entry name" value="PbH1"/>
</dbReference>
<dbReference type="EMBL" id="WHOD01000109">
    <property type="protein sequence ID" value="NOU97330.1"/>
    <property type="molecule type" value="Genomic_DNA"/>
</dbReference>
<dbReference type="InterPro" id="IPR012334">
    <property type="entry name" value="Pectin_lyas_fold"/>
</dbReference>
<proteinExistence type="predicted"/>
<evidence type="ECO:0000313" key="3">
    <source>
        <dbReference type="Proteomes" id="UP000641588"/>
    </source>
</evidence>
<evidence type="ECO:0000313" key="2">
    <source>
        <dbReference type="EMBL" id="NOU97330.1"/>
    </source>
</evidence>
<reference evidence="2" key="1">
    <citation type="submission" date="2019-10" db="EMBL/GenBank/DDBJ databases">
        <title>Description of Paenibacillus glebae sp. nov.</title>
        <authorList>
            <person name="Carlier A."/>
            <person name="Qi S."/>
        </authorList>
    </citation>
    <scope>NUCLEOTIDE SEQUENCE</scope>
    <source>
        <strain evidence="2">LMG 31456</strain>
    </source>
</reference>
<organism evidence="2 3">
    <name type="scientific">Paenibacillus foliorum</name>
    <dbReference type="NCBI Taxonomy" id="2654974"/>
    <lineage>
        <taxon>Bacteria</taxon>
        <taxon>Bacillati</taxon>
        <taxon>Bacillota</taxon>
        <taxon>Bacilli</taxon>
        <taxon>Bacillales</taxon>
        <taxon>Paenibacillaceae</taxon>
        <taxon>Paenibacillus</taxon>
    </lineage>
</organism>
<dbReference type="AlphaFoldDB" id="A0A972K3U0"/>
<dbReference type="SUPFAM" id="SSF51126">
    <property type="entry name" value="Pectin lyase-like"/>
    <property type="match status" value="1"/>
</dbReference>
<gene>
    <name evidence="2" type="ORF">GC093_29480</name>
</gene>
<comment type="caution">
    <text evidence="2">The sequence shown here is derived from an EMBL/GenBank/DDBJ whole genome shotgun (WGS) entry which is preliminary data.</text>
</comment>
<protein>
    <submittedName>
        <fullName evidence="2">Right-handed parallel beta-helix repeat-containing protein</fullName>
    </submittedName>
</protein>
<dbReference type="Proteomes" id="UP000641588">
    <property type="component" value="Unassembled WGS sequence"/>
</dbReference>
<sequence>MGYIKKQTGGGVYDSLDYIIDLSRWGIKNNLTESQATTDGINNALVWAQASGFNHVFLPGGRYLINLKPGIQMVSNMYLELASDASLEMETNSAPGYSVVSFNAVQNSKITGGKILGDRQTHLFSINTGWVRGGVNPDGSLNGNRNFIRTPMLDRRTSVNACLESFRLWKPTGGSVGITANGYNFYQYKDVVSRGTFVNFRNNGLFAPTAPTGRGWFDTIDKCNVMIMTIDISATPMSDADIAALTAKIDGAGYTHEWGYGVSIEAGENIEVAYMDISECTGESIYTGIIHSDDPSQYTLLGNIGTGVRIHHNNIHHNRRQGISLAGPNDVEIYNNEIHHIGYQANETIPTGDYKWFVAPGYGIDIESMVGESNVPYKDLRSGKDGLEVNYRIRIENNYIHDNIRGHLVNPDGTYVTVEGNIFQGNNIGGIFGWDNPFTKYVNNIFDGCIFAVNYDNVCEGAILVNYASLNIGSAHGVRISDVYAINSSMQASGTEGYFGPPSAVDVSTGTFTVPGHGMGAGAKVIFEQWQGKVPTGITPGKTYYTTNITADTFQVSNTSAGTALPITDSGAAGFIVARWNYGKCYIENVLFERDDFDTSTTPNNVNILGAAGMVIKNMTVRKVQFEISSPDNWQGRPAVIEGLTVIDTGGKINGVRVSNGKFISGVGNVGMELGNYHSQTQRLIMDNCIFQNINVDIGAVTMLDCNMANCNISKTNAQDAYSLFLKCFLDNVIINLHWIAAPEKVKFAQCIVNKVTKDVSTGTTFVSTLDLATGITS</sequence>
<dbReference type="InterPro" id="IPR011050">
    <property type="entry name" value="Pectin_lyase_fold/virulence"/>
</dbReference>
<dbReference type="Pfam" id="PF13229">
    <property type="entry name" value="Beta_helix"/>
    <property type="match status" value="1"/>
</dbReference>
<dbReference type="SMART" id="SM00710">
    <property type="entry name" value="PbH1"/>
    <property type="match status" value="6"/>
</dbReference>
<feature type="domain" description="Right handed beta helix" evidence="1">
    <location>
        <begin position="261"/>
        <end position="445"/>
    </location>
</feature>
<dbReference type="Gene3D" id="2.160.20.10">
    <property type="entry name" value="Single-stranded right-handed beta-helix, Pectin lyase-like"/>
    <property type="match status" value="1"/>
</dbReference>
<name>A0A972K3U0_9BACL</name>
<dbReference type="InterPro" id="IPR039448">
    <property type="entry name" value="Beta_helix"/>
</dbReference>
<keyword evidence="3" id="KW-1185">Reference proteome</keyword>
<accession>A0A972K3U0</accession>
<dbReference type="RefSeq" id="WP_171655566.1">
    <property type="nucleotide sequence ID" value="NZ_WHOD01000109.1"/>
</dbReference>